<evidence type="ECO:0000256" key="1">
    <source>
        <dbReference type="ARBA" id="ARBA00004202"/>
    </source>
</evidence>
<comment type="subcellular location">
    <subcellularLocation>
        <location evidence="1">Cell membrane</location>
        <topology evidence="1">Peripheral membrane protein</topology>
    </subcellularLocation>
</comment>
<keyword evidence="2" id="KW-0813">Transport</keyword>
<dbReference type="SUPFAM" id="SSF52540">
    <property type="entry name" value="P-loop containing nucleoside triphosphate hydrolases"/>
    <property type="match status" value="1"/>
</dbReference>
<dbReference type="InterPro" id="IPR003593">
    <property type="entry name" value="AAA+_ATPase"/>
</dbReference>
<dbReference type="Pfam" id="PF13476">
    <property type="entry name" value="AAA_23"/>
    <property type="match status" value="1"/>
</dbReference>
<dbReference type="RefSeq" id="WP_188687268.1">
    <property type="nucleotide sequence ID" value="NZ_BMKX01000011.1"/>
</dbReference>
<dbReference type="PANTHER" id="PTHR42771">
    <property type="entry name" value="IRON(3+)-HYDROXAMATE IMPORT ATP-BINDING PROTEIN FHUC"/>
    <property type="match status" value="1"/>
</dbReference>
<proteinExistence type="predicted"/>
<dbReference type="GeneID" id="303305722"/>
<evidence type="ECO:0000256" key="4">
    <source>
        <dbReference type="ARBA" id="ARBA00022496"/>
    </source>
</evidence>
<evidence type="ECO:0000256" key="6">
    <source>
        <dbReference type="ARBA" id="ARBA00023065"/>
    </source>
</evidence>
<evidence type="ECO:0000256" key="3">
    <source>
        <dbReference type="ARBA" id="ARBA00022475"/>
    </source>
</evidence>
<dbReference type="Gene3D" id="3.40.50.300">
    <property type="entry name" value="P-loop containing nucleotide triphosphate hydrolases"/>
    <property type="match status" value="2"/>
</dbReference>
<dbReference type="EMBL" id="BMKX01000011">
    <property type="protein sequence ID" value="GGJ72149.1"/>
    <property type="molecule type" value="Genomic_DNA"/>
</dbReference>
<dbReference type="InterPro" id="IPR051535">
    <property type="entry name" value="Siderophore_ABC-ATPase"/>
</dbReference>
<protein>
    <submittedName>
        <fullName evidence="9">ABC transporter, ATP-binding protein</fullName>
    </submittedName>
</protein>
<reference evidence="10" key="1">
    <citation type="journal article" date="2019" name="Int. J. Syst. Evol. Microbiol.">
        <title>The Global Catalogue of Microorganisms (GCM) 10K type strain sequencing project: providing services to taxonomists for standard genome sequencing and annotation.</title>
        <authorList>
            <consortium name="The Broad Institute Genomics Platform"/>
            <consortium name="The Broad Institute Genome Sequencing Center for Infectious Disease"/>
            <person name="Wu L."/>
            <person name="Ma J."/>
        </authorList>
    </citation>
    <scope>NUCLEOTIDE SEQUENCE [LARGE SCALE GENOMIC DNA]</scope>
    <source>
        <strain evidence="10">CGMCC 1.3685</strain>
    </source>
</reference>
<feature type="domain" description="AAA+ ATPase" evidence="8">
    <location>
        <begin position="43"/>
        <end position="218"/>
    </location>
</feature>
<evidence type="ECO:0000256" key="5">
    <source>
        <dbReference type="ARBA" id="ARBA00023004"/>
    </source>
</evidence>
<keyword evidence="4" id="KW-0410">Iron transport</keyword>
<evidence type="ECO:0000259" key="8">
    <source>
        <dbReference type="SMART" id="SM00382"/>
    </source>
</evidence>
<keyword evidence="7" id="KW-0472">Membrane</keyword>
<dbReference type="PANTHER" id="PTHR42771:SF2">
    <property type="entry name" value="IRON(3+)-HYDROXAMATE IMPORT ATP-BINDING PROTEIN FHUC"/>
    <property type="match status" value="1"/>
</dbReference>
<dbReference type="InterPro" id="IPR027417">
    <property type="entry name" value="P-loop_NTPase"/>
</dbReference>
<evidence type="ECO:0000313" key="10">
    <source>
        <dbReference type="Proteomes" id="UP000606115"/>
    </source>
</evidence>
<evidence type="ECO:0000313" key="9">
    <source>
        <dbReference type="EMBL" id="GGJ72149.1"/>
    </source>
</evidence>
<name>A0ABQ2DSX7_9MICC</name>
<accession>A0ABQ2DSX7</accession>
<gene>
    <name evidence="9" type="ORF">GCM10007173_33900</name>
</gene>
<comment type="caution">
    <text evidence="9">The sequence shown here is derived from an EMBL/GenBank/DDBJ whole genome shotgun (WGS) entry which is preliminary data.</text>
</comment>
<keyword evidence="3" id="KW-1003">Cell membrane</keyword>
<dbReference type="Proteomes" id="UP000606115">
    <property type="component" value="Unassembled WGS sequence"/>
</dbReference>
<dbReference type="GO" id="GO:0005524">
    <property type="term" value="F:ATP binding"/>
    <property type="evidence" value="ECO:0007669"/>
    <property type="project" value="UniProtKB-KW"/>
</dbReference>
<evidence type="ECO:0000256" key="2">
    <source>
        <dbReference type="ARBA" id="ARBA00022448"/>
    </source>
</evidence>
<keyword evidence="10" id="KW-1185">Reference proteome</keyword>
<sequence length="236" mass="25893">MNQSDLFLPVRRVESLDPGAPLAVQWPLVLPPVRQLLLEGLDLGRVTVIVGENGVGKSTLLEAVAIAYGMNPEGGSTGAMHVTRASESSLAQMLKLQRGAAASRKGFFLRAETMHSFYTYLEQSALGSALHERSHGESFLDLVDERINLKGLWLLDEPESALSLAGCTALVRKLSGILERGSQLIISTHSPILAAFPGAKILEIGSWGMRESEYDRLELIRQWREFLSDPHDFLKS</sequence>
<keyword evidence="9" id="KW-0067">ATP-binding</keyword>
<dbReference type="InterPro" id="IPR038729">
    <property type="entry name" value="Rad50/SbcC_AAA"/>
</dbReference>
<keyword evidence="9" id="KW-0547">Nucleotide-binding</keyword>
<dbReference type="SMART" id="SM00382">
    <property type="entry name" value="AAA"/>
    <property type="match status" value="1"/>
</dbReference>
<evidence type="ECO:0000256" key="7">
    <source>
        <dbReference type="ARBA" id="ARBA00023136"/>
    </source>
</evidence>
<organism evidence="9 10">
    <name type="scientific">Glutamicibacter ardleyensis</name>
    <dbReference type="NCBI Taxonomy" id="225894"/>
    <lineage>
        <taxon>Bacteria</taxon>
        <taxon>Bacillati</taxon>
        <taxon>Actinomycetota</taxon>
        <taxon>Actinomycetes</taxon>
        <taxon>Micrococcales</taxon>
        <taxon>Micrococcaceae</taxon>
        <taxon>Glutamicibacter</taxon>
    </lineage>
</organism>
<keyword evidence="5" id="KW-0408">Iron</keyword>
<keyword evidence="6" id="KW-0406">Ion transport</keyword>